<proteinExistence type="predicted"/>
<dbReference type="HOGENOM" id="CLU_2811474_0_0_6"/>
<organism evidence="1">
    <name type="scientific">Xenorhabdus bovienii str. kraussei Becker Underwood</name>
    <dbReference type="NCBI Taxonomy" id="1398204"/>
    <lineage>
        <taxon>Bacteria</taxon>
        <taxon>Pseudomonadati</taxon>
        <taxon>Pseudomonadota</taxon>
        <taxon>Gammaproteobacteria</taxon>
        <taxon>Enterobacterales</taxon>
        <taxon>Morganellaceae</taxon>
        <taxon>Xenorhabdus</taxon>
    </lineage>
</organism>
<comment type="caution">
    <text evidence="1">The sequence shown here is derived from an EMBL/GenBank/DDBJ whole genome shotgun (WGS) entry which is preliminary data.</text>
</comment>
<name>A0A077PWH0_XENBV</name>
<sequence length="67" mass="8012">MVFIVLLVVILFLKIKKTLFMRYVQYVDGKLENEYSGCNHSTMNEYRKTNSFKKLIDIGDEKYIKLK</sequence>
<protein>
    <submittedName>
        <fullName evidence="1">Uncharacterized protein</fullName>
    </submittedName>
</protein>
<dbReference type="EMBL" id="CBSZ010000169">
    <property type="protein sequence ID" value="CDH24199.1"/>
    <property type="molecule type" value="Genomic_DNA"/>
</dbReference>
<reference evidence="1" key="1">
    <citation type="submission" date="2013-07" db="EMBL/GenBank/DDBJ databases">
        <title>Sub-species coevolution in mutualistic symbiosis.</title>
        <authorList>
            <person name="Murfin K."/>
            <person name="Klassen J."/>
            <person name="Lee M."/>
            <person name="Forst S."/>
            <person name="Stock P."/>
            <person name="Goodrich-Blair H."/>
        </authorList>
    </citation>
    <scope>NUCLEOTIDE SEQUENCE [LARGE SCALE GENOMIC DNA]</scope>
    <source>
        <strain evidence="1">Kraussei Becker Underwood</strain>
    </source>
</reference>
<dbReference type="AlphaFoldDB" id="A0A077PWH0"/>
<accession>A0A077PWH0</accession>
<evidence type="ECO:0000313" key="1">
    <source>
        <dbReference type="EMBL" id="CDH24199.1"/>
    </source>
</evidence>
<dbReference type="Proteomes" id="UP000028493">
    <property type="component" value="Unassembled WGS sequence"/>
</dbReference>
<gene>
    <name evidence="1" type="ORF">XBKB1_2500003</name>
</gene>